<dbReference type="InterPro" id="IPR058912">
    <property type="entry name" value="HTH_animal"/>
</dbReference>
<dbReference type="Pfam" id="PF26215">
    <property type="entry name" value="HTH_animal"/>
    <property type="match status" value="1"/>
</dbReference>
<dbReference type="EnsemblMetazoa" id="LLOJ006218-RA">
    <property type="protein sequence ID" value="LLOJ006218-PA"/>
    <property type="gene ID" value="LLOJ006218"/>
</dbReference>
<evidence type="ECO:0000313" key="3">
    <source>
        <dbReference type="Proteomes" id="UP000092461"/>
    </source>
</evidence>
<sequence>MIADIEEVVDTVEEKEKADELRARLVNVLQNGVKRPKNFSASERAFVAWERETKDFMKENGKEITVVCADKGNKTVIMDRSAYEDKMEALVGDRDSYKPLNRDPTQKYQRMVNELARDLYDKNVIDFEEKMRISISNAIPPRMYGLPKIHKVGAPMRPVVSSIGSPTYALAKFAAQQLSPLSVNQYNLRNSEELVNFLRDRRAPEDHVLISLDVVSLFTNVPIRLILEEVERRYAELEGHTFLARRDLMKVVQLCLTSGYFAYGGQCYAQVDGVAMGSPISPIVADIAMQRVLDVVLEGSALRVDFLKKYVDDLLVCIHRDDVREVLEVFNAPFPKIQFTLEEEVNGALPYLDVKISRESDQTFSTVWYAKPTSSLRMLNYNSGHPRNMIMNVGRGFVRRVRRLTTKPDVNINGRISSILKLNDFPEAMIKSLLRPERETHVEAENIGEDTSPPIYRSMNYVKGISERMRKIIRNSTEAKLAFSTQHQNRQFFTRLKDPIQEGMRSNVVYEVCCKDCPVKYIGTTKQYINRRMLQHNSDCKPPIRNKEASALCTHVANTGHAFDLKQPKILDAHRNYRKRMMLEMLHIRRNMDSVVNKRSDVEQVSAVYAALIQGKHTQQ</sequence>
<dbReference type="AlphaFoldDB" id="A0A1B0GJB5"/>
<dbReference type="CDD" id="cd00304">
    <property type="entry name" value="RT_like"/>
    <property type="match status" value="1"/>
</dbReference>
<dbReference type="SUPFAM" id="SSF56672">
    <property type="entry name" value="DNA/RNA polymerases"/>
    <property type="match status" value="1"/>
</dbReference>
<feature type="domain" description="Reverse transcriptase" evidence="1">
    <location>
        <begin position="127"/>
        <end position="383"/>
    </location>
</feature>
<dbReference type="InterPro" id="IPR000477">
    <property type="entry name" value="RT_dom"/>
</dbReference>
<evidence type="ECO:0000313" key="2">
    <source>
        <dbReference type="EnsemblMetazoa" id="LLOJ006218-PA"/>
    </source>
</evidence>
<dbReference type="Proteomes" id="UP000092461">
    <property type="component" value="Unassembled WGS sequence"/>
</dbReference>
<organism evidence="2 3">
    <name type="scientific">Lutzomyia longipalpis</name>
    <name type="common">Sand fly</name>
    <dbReference type="NCBI Taxonomy" id="7200"/>
    <lineage>
        <taxon>Eukaryota</taxon>
        <taxon>Metazoa</taxon>
        <taxon>Ecdysozoa</taxon>
        <taxon>Arthropoda</taxon>
        <taxon>Hexapoda</taxon>
        <taxon>Insecta</taxon>
        <taxon>Pterygota</taxon>
        <taxon>Neoptera</taxon>
        <taxon>Endopterygota</taxon>
        <taxon>Diptera</taxon>
        <taxon>Nematocera</taxon>
        <taxon>Psychodoidea</taxon>
        <taxon>Psychodidae</taxon>
        <taxon>Lutzomyia</taxon>
        <taxon>Lutzomyia</taxon>
    </lineage>
</organism>
<keyword evidence="3" id="KW-1185">Reference proteome</keyword>
<evidence type="ECO:0000259" key="1">
    <source>
        <dbReference type="PROSITE" id="PS50878"/>
    </source>
</evidence>
<dbReference type="Pfam" id="PF00078">
    <property type="entry name" value="RVT_1"/>
    <property type="match status" value="1"/>
</dbReference>
<dbReference type="Pfam" id="PF01541">
    <property type="entry name" value="GIY-YIG"/>
    <property type="match status" value="1"/>
</dbReference>
<accession>A0A1B0GJB5</accession>
<dbReference type="PROSITE" id="PS50878">
    <property type="entry name" value="RT_POL"/>
    <property type="match status" value="1"/>
</dbReference>
<name>A0A1B0GJB5_LUTLO</name>
<dbReference type="VEuPathDB" id="VectorBase:LLONM1_004580"/>
<dbReference type="InterPro" id="IPR000305">
    <property type="entry name" value="GIY-YIG_endonuc"/>
</dbReference>
<dbReference type="PANTHER" id="PTHR21301:SF10">
    <property type="entry name" value="REVERSE TRANSCRIPTASE DOMAIN-CONTAINING PROTEIN"/>
    <property type="match status" value="1"/>
</dbReference>
<dbReference type="VEuPathDB" id="VectorBase:LLOJ006218"/>
<dbReference type="InterPro" id="IPR043502">
    <property type="entry name" value="DNA/RNA_pol_sf"/>
</dbReference>
<reference evidence="2" key="1">
    <citation type="submission" date="2020-05" db="UniProtKB">
        <authorList>
            <consortium name="EnsemblMetazoa"/>
        </authorList>
    </citation>
    <scope>IDENTIFICATION</scope>
    <source>
        <strain evidence="2">Jacobina</strain>
    </source>
</reference>
<dbReference type="PANTHER" id="PTHR21301">
    <property type="entry name" value="REVERSE TRANSCRIPTASE"/>
    <property type="match status" value="1"/>
</dbReference>
<proteinExistence type="predicted"/>
<dbReference type="EMBL" id="AJWK01020065">
    <property type="status" value="NOT_ANNOTATED_CDS"/>
    <property type="molecule type" value="Genomic_DNA"/>
</dbReference>
<dbReference type="GO" id="GO:0071897">
    <property type="term" value="P:DNA biosynthetic process"/>
    <property type="evidence" value="ECO:0007669"/>
    <property type="project" value="UniProtKB-ARBA"/>
</dbReference>
<protein>
    <recommendedName>
        <fullName evidence="1">Reverse transcriptase domain-containing protein</fullName>
    </recommendedName>
</protein>